<organism evidence="2 3">
    <name type="scientific">Microbacterium oleivorans</name>
    <dbReference type="NCBI Taxonomy" id="273677"/>
    <lineage>
        <taxon>Bacteria</taxon>
        <taxon>Bacillati</taxon>
        <taxon>Actinomycetota</taxon>
        <taxon>Actinomycetes</taxon>
        <taxon>Micrococcales</taxon>
        <taxon>Microbacteriaceae</taxon>
        <taxon>Microbacterium</taxon>
    </lineage>
</organism>
<keyword evidence="1" id="KW-0812">Transmembrane</keyword>
<dbReference type="AlphaFoldDB" id="A0A031FT09"/>
<keyword evidence="3" id="KW-1185">Reference proteome</keyword>
<keyword evidence="1" id="KW-1133">Transmembrane helix</keyword>
<keyword evidence="1" id="KW-0472">Membrane</keyword>
<dbReference type="Proteomes" id="UP000024001">
    <property type="component" value="Unassembled WGS sequence"/>
</dbReference>
<comment type="caution">
    <text evidence="2">The sequence shown here is derived from an EMBL/GenBank/DDBJ whole genome shotgun (WGS) entry which is preliminary data.</text>
</comment>
<dbReference type="EMBL" id="JFYO01000006">
    <property type="protein sequence ID" value="EZP26745.1"/>
    <property type="molecule type" value="Genomic_DNA"/>
</dbReference>
<accession>A0A031FT09</accession>
<evidence type="ECO:0000313" key="2">
    <source>
        <dbReference type="EMBL" id="EZP26745.1"/>
    </source>
</evidence>
<evidence type="ECO:0000256" key="1">
    <source>
        <dbReference type="SAM" id="Phobius"/>
    </source>
</evidence>
<sequence length="94" mass="10039">MTNYAQRNEAVQRKQMGSGAFIAIFISIVFLVVAAGFVILGMLFLTIPKPVIVLGIVMLLGAVVLLVLAVSCIVASVRALMRPAQAKARVERLA</sequence>
<feature type="transmembrane region" description="Helical" evidence="1">
    <location>
        <begin position="21"/>
        <end position="45"/>
    </location>
</feature>
<proteinExistence type="predicted"/>
<feature type="transmembrane region" description="Helical" evidence="1">
    <location>
        <begin position="51"/>
        <end position="77"/>
    </location>
</feature>
<evidence type="ECO:0000313" key="3">
    <source>
        <dbReference type="Proteomes" id="UP000024001"/>
    </source>
</evidence>
<dbReference type="RefSeq" id="WP_036311907.1">
    <property type="nucleotide sequence ID" value="NZ_JFYO01000006.1"/>
</dbReference>
<dbReference type="OrthoDB" id="5081996at2"/>
<dbReference type="PATRIC" id="fig|273677.3.peg.1930"/>
<name>A0A031FT09_9MICO</name>
<protein>
    <submittedName>
        <fullName evidence="2">Uncharacterized protein</fullName>
    </submittedName>
</protein>
<gene>
    <name evidence="2" type="ORF">BW34_01945</name>
</gene>
<reference evidence="2 3" key="1">
    <citation type="submission" date="2014-03" db="EMBL/GenBank/DDBJ databases">
        <title>Draft Genome Sequences of 13 Willow Endophytes.</title>
        <authorList>
            <person name="Gan H.Y."/>
            <person name="Gan H.M."/>
            <person name="Savka M.A."/>
            <person name="Hudson A.O."/>
        </authorList>
    </citation>
    <scope>NUCLEOTIDE SEQUENCE [LARGE SCALE GENOMIC DNA]</scope>
    <source>
        <strain evidence="2 3">RIT293</strain>
    </source>
</reference>